<reference evidence="4" key="1">
    <citation type="submission" date="2010-05" db="EMBL/GenBank/DDBJ databases">
        <title>The genome sequence of Magnaporthe poae strain ATCC 64411.</title>
        <authorList>
            <person name="Ma L.-J."/>
            <person name="Dead R."/>
            <person name="Young S."/>
            <person name="Zeng Q."/>
            <person name="Koehrsen M."/>
            <person name="Alvarado L."/>
            <person name="Berlin A."/>
            <person name="Chapman S.B."/>
            <person name="Chen Z."/>
            <person name="Freedman E."/>
            <person name="Gellesch M."/>
            <person name="Goldberg J."/>
            <person name="Griggs A."/>
            <person name="Gujja S."/>
            <person name="Heilman E.R."/>
            <person name="Heiman D."/>
            <person name="Hepburn T."/>
            <person name="Howarth C."/>
            <person name="Jen D."/>
            <person name="Larson L."/>
            <person name="Mehta T."/>
            <person name="Neiman D."/>
            <person name="Pearson M."/>
            <person name="Roberts A."/>
            <person name="Saif S."/>
            <person name="Shea T."/>
            <person name="Shenoy N."/>
            <person name="Sisk P."/>
            <person name="Stolte C."/>
            <person name="Sykes S."/>
            <person name="Walk T."/>
            <person name="White J."/>
            <person name="Yandava C."/>
            <person name="Haas B."/>
            <person name="Nusbaum C."/>
            <person name="Birren B."/>
        </authorList>
    </citation>
    <scope>NUCLEOTIDE SEQUENCE [LARGE SCALE GENOMIC DNA]</scope>
    <source>
        <strain evidence="4">ATCC 64411 / 73-15</strain>
    </source>
</reference>
<feature type="compositionally biased region" description="Polar residues" evidence="1">
    <location>
        <begin position="1"/>
        <end position="11"/>
    </location>
</feature>
<name>A0A0C4E2Q4_MAGP6</name>
<accession>A0A0C4E2Q4</accession>
<dbReference type="EnsemblFungi" id="MAPG_06694T0">
    <property type="protein sequence ID" value="MAPG_06694T0"/>
    <property type="gene ID" value="MAPG_06694"/>
</dbReference>
<proteinExistence type="predicted"/>
<dbReference type="EMBL" id="ADBL01001620">
    <property type="status" value="NOT_ANNOTATED_CDS"/>
    <property type="molecule type" value="Genomic_DNA"/>
</dbReference>
<keyword evidence="4" id="KW-1185">Reference proteome</keyword>
<dbReference type="AlphaFoldDB" id="A0A0C4E2Q4"/>
<gene>
    <name evidence="2" type="ORF">MAPG_06694</name>
</gene>
<evidence type="ECO:0000256" key="1">
    <source>
        <dbReference type="SAM" id="MobiDB-lite"/>
    </source>
</evidence>
<sequence length="92" mass="9688">MTQQSVTSSPKRTGCRLGTHVIPQPAVSAPTPLAASKKLGHASTAGDGNVGVSEHLIVASISKPCDWLPLSVSYCPQCQEHKRQKGSQCPRP</sequence>
<evidence type="ECO:0000313" key="4">
    <source>
        <dbReference type="Proteomes" id="UP000011715"/>
    </source>
</evidence>
<evidence type="ECO:0000313" key="2">
    <source>
        <dbReference type="EMBL" id="KLU87700.1"/>
    </source>
</evidence>
<reference evidence="3" key="4">
    <citation type="journal article" date="2015" name="G3 (Bethesda)">
        <title>Genome sequences of three phytopathogenic species of the Magnaporthaceae family of fungi.</title>
        <authorList>
            <person name="Okagaki L.H."/>
            <person name="Nunes C.C."/>
            <person name="Sailsbery J."/>
            <person name="Clay B."/>
            <person name="Brown D."/>
            <person name="John T."/>
            <person name="Oh Y."/>
            <person name="Young N."/>
            <person name="Fitzgerald M."/>
            <person name="Haas B.J."/>
            <person name="Zeng Q."/>
            <person name="Young S."/>
            <person name="Adiconis X."/>
            <person name="Fan L."/>
            <person name="Levin J.Z."/>
            <person name="Mitchell T.K."/>
            <person name="Okubara P.A."/>
            <person name="Farman M.L."/>
            <person name="Kohn L.M."/>
            <person name="Birren B."/>
            <person name="Ma L.-J."/>
            <person name="Dean R.A."/>
        </authorList>
    </citation>
    <scope>NUCLEOTIDE SEQUENCE</scope>
    <source>
        <strain evidence="3">ATCC 64411 / 73-15</strain>
    </source>
</reference>
<dbReference type="EMBL" id="GL876970">
    <property type="protein sequence ID" value="KLU87700.1"/>
    <property type="molecule type" value="Genomic_DNA"/>
</dbReference>
<feature type="region of interest" description="Disordered" evidence="1">
    <location>
        <begin position="1"/>
        <end position="27"/>
    </location>
</feature>
<reference evidence="2" key="2">
    <citation type="submission" date="2010-05" db="EMBL/GenBank/DDBJ databases">
        <title>The Genome Sequence of Magnaporthe poae strain ATCC 64411.</title>
        <authorList>
            <consortium name="The Broad Institute Genome Sequencing Platform"/>
            <consortium name="Broad Institute Genome Sequencing Center for Infectious Disease"/>
            <person name="Ma L.-J."/>
            <person name="Dead R."/>
            <person name="Young S."/>
            <person name="Zeng Q."/>
            <person name="Koehrsen M."/>
            <person name="Alvarado L."/>
            <person name="Berlin A."/>
            <person name="Chapman S.B."/>
            <person name="Chen Z."/>
            <person name="Freedman E."/>
            <person name="Gellesch M."/>
            <person name="Goldberg J."/>
            <person name="Griggs A."/>
            <person name="Gujja S."/>
            <person name="Heilman E.R."/>
            <person name="Heiman D."/>
            <person name="Hepburn T."/>
            <person name="Howarth C."/>
            <person name="Jen D."/>
            <person name="Larson L."/>
            <person name="Mehta T."/>
            <person name="Neiman D."/>
            <person name="Pearson M."/>
            <person name="Roberts A."/>
            <person name="Saif S."/>
            <person name="Shea T."/>
            <person name="Shenoy N."/>
            <person name="Sisk P."/>
            <person name="Stolte C."/>
            <person name="Sykes S."/>
            <person name="Walk T."/>
            <person name="White J."/>
            <person name="Yandava C."/>
            <person name="Haas B."/>
            <person name="Nusbaum C."/>
            <person name="Birren B."/>
        </authorList>
    </citation>
    <scope>NUCLEOTIDE SEQUENCE</scope>
    <source>
        <strain evidence="2">ATCC 64411</strain>
    </source>
</reference>
<reference evidence="3" key="5">
    <citation type="submission" date="2015-06" db="UniProtKB">
        <authorList>
            <consortium name="EnsemblFungi"/>
        </authorList>
    </citation>
    <scope>IDENTIFICATION</scope>
    <source>
        <strain evidence="3">ATCC 64411</strain>
    </source>
</reference>
<evidence type="ECO:0000313" key="3">
    <source>
        <dbReference type="EnsemblFungi" id="MAPG_06694T0"/>
    </source>
</evidence>
<reference evidence="2" key="3">
    <citation type="submission" date="2011-03" db="EMBL/GenBank/DDBJ databases">
        <title>Annotation of Magnaporthe poae ATCC 64411.</title>
        <authorList>
            <person name="Ma L.-J."/>
            <person name="Dead R."/>
            <person name="Young S.K."/>
            <person name="Zeng Q."/>
            <person name="Gargeya S."/>
            <person name="Fitzgerald M."/>
            <person name="Haas B."/>
            <person name="Abouelleil A."/>
            <person name="Alvarado L."/>
            <person name="Arachchi H.M."/>
            <person name="Berlin A."/>
            <person name="Brown A."/>
            <person name="Chapman S.B."/>
            <person name="Chen Z."/>
            <person name="Dunbar C."/>
            <person name="Freedman E."/>
            <person name="Gearin G."/>
            <person name="Gellesch M."/>
            <person name="Goldberg J."/>
            <person name="Griggs A."/>
            <person name="Gujja S."/>
            <person name="Heiman D."/>
            <person name="Howarth C."/>
            <person name="Larson L."/>
            <person name="Lui A."/>
            <person name="MacDonald P.J.P."/>
            <person name="Mehta T."/>
            <person name="Montmayeur A."/>
            <person name="Murphy C."/>
            <person name="Neiman D."/>
            <person name="Pearson M."/>
            <person name="Priest M."/>
            <person name="Roberts A."/>
            <person name="Saif S."/>
            <person name="Shea T."/>
            <person name="Shenoy N."/>
            <person name="Sisk P."/>
            <person name="Stolte C."/>
            <person name="Sykes S."/>
            <person name="Yandava C."/>
            <person name="Wortman J."/>
            <person name="Nusbaum C."/>
            <person name="Birren B."/>
        </authorList>
    </citation>
    <scope>NUCLEOTIDE SEQUENCE</scope>
    <source>
        <strain evidence="2">ATCC 64411</strain>
    </source>
</reference>
<dbReference type="VEuPathDB" id="FungiDB:MAPG_06694"/>
<protein>
    <submittedName>
        <fullName evidence="2 3">Uncharacterized protein</fullName>
    </submittedName>
</protein>
<dbReference type="Proteomes" id="UP000011715">
    <property type="component" value="Unassembled WGS sequence"/>
</dbReference>
<organism evidence="3 4">
    <name type="scientific">Magnaporthiopsis poae (strain ATCC 64411 / 73-15)</name>
    <name type="common">Kentucky bluegrass fungus</name>
    <name type="synonym">Magnaporthe poae</name>
    <dbReference type="NCBI Taxonomy" id="644358"/>
    <lineage>
        <taxon>Eukaryota</taxon>
        <taxon>Fungi</taxon>
        <taxon>Dikarya</taxon>
        <taxon>Ascomycota</taxon>
        <taxon>Pezizomycotina</taxon>
        <taxon>Sordariomycetes</taxon>
        <taxon>Sordariomycetidae</taxon>
        <taxon>Magnaporthales</taxon>
        <taxon>Magnaporthaceae</taxon>
        <taxon>Magnaporthiopsis</taxon>
    </lineage>
</organism>